<dbReference type="EMBL" id="JADOXO010000037">
    <property type="protein sequence ID" value="KAF9817806.1"/>
    <property type="molecule type" value="Genomic_DNA"/>
</dbReference>
<protein>
    <submittedName>
        <fullName evidence="3">Uncharacterized protein</fullName>
    </submittedName>
</protein>
<evidence type="ECO:0000256" key="2">
    <source>
        <dbReference type="SAM" id="Phobius"/>
    </source>
</evidence>
<proteinExistence type="predicted"/>
<feature type="compositionally biased region" description="Polar residues" evidence="1">
    <location>
        <begin position="262"/>
        <end position="274"/>
    </location>
</feature>
<feature type="compositionally biased region" description="Basic and acidic residues" evidence="1">
    <location>
        <begin position="327"/>
        <end position="338"/>
    </location>
</feature>
<dbReference type="AlphaFoldDB" id="A0A8H7P6J3"/>
<evidence type="ECO:0000256" key="1">
    <source>
        <dbReference type="SAM" id="MobiDB-lite"/>
    </source>
</evidence>
<evidence type="ECO:0000313" key="3">
    <source>
        <dbReference type="EMBL" id="KAF9817806.1"/>
    </source>
</evidence>
<sequence>MSVFEWAATESRTNVVLCRLVERQPLFAWLHWNTGAGMDLVHAGLKCIVVVFASAMLALVGLALSVFSGLVDRAVPIALMPLLRPDQGDEHALALNCQPQPRTDVSSTPMSVRSLQLPLRHPPSLQRALKMCTKSNDLSLKYSSTQRSSWRALRHLRLKATTFQDMIMPASLFWHPTTVVQLSCTRTTPSRREQDVKCATRANSDNVCCTVKNLFLPRKQSSVPPPQKRTDPYAAPYFFPTPGSPHAVDYVRQVQLARRNPQAASQAQRSPRSTSPEREAASAPATSRRALRNANEVAEQPAEQSASRRRSWQFSPPRLALSPVPTRTKEAADAETHPHTAHLLQRLAPKRKKSSSQPPHSRVPLNVASAATVDEKSADRRLASTSEVVSSAADSNSGDVPAPRKGLWRSLHRR</sequence>
<name>A0A8H7P6J3_9APHY</name>
<feature type="compositionally biased region" description="Polar residues" evidence="1">
    <location>
        <begin position="383"/>
        <end position="398"/>
    </location>
</feature>
<dbReference type="Proteomes" id="UP000639403">
    <property type="component" value="Unassembled WGS sequence"/>
</dbReference>
<keyword evidence="2" id="KW-0472">Membrane</keyword>
<organism evidence="3 4">
    <name type="scientific">Rhodonia placenta</name>
    <dbReference type="NCBI Taxonomy" id="104341"/>
    <lineage>
        <taxon>Eukaryota</taxon>
        <taxon>Fungi</taxon>
        <taxon>Dikarya</taxon>
        <taxon>Basidiomycota</taxon>
        <taxon>Agaricomycotina</taxon>
        <taxon>Agaricomycetes</taxon>
        <taxon>Polyporales</taxon>
        <taxon>Adustoporiaceae</taxon>
        <taxon>Rhodonia</taxon>
    </lineage>
</organism>
<gene>
    <name evidence="3" type="ORF">IEO21_03148</name>
</gene>
<reference evidence="3" key="1">
    <citation type="submission" date="2020-11" db="EMBL/GenBank/DDBJ databases">
        <authorList>
            <person name="Koelle M."/>
            <person name="Horta M.A.C."/>
            <person name="Nowrousian M."/>
            <person name="Ohm R.A."/>
            <person name="Benz P."/>
            <person name="Pilgard A."/>
        </authorList>
    </citation>
    <scope>NUCLEOTIDE SEQUENCE</scope>
    <source>
        <strain evidence="3">FPRL280</strain>
    </source>
</reference>
<reference evidence="3" key="2">
    <citation type="journal article" name="Front. Microbiol.">
        <title>Degradative Capacity of Two Strains of Rhodonia placenta: From Phenotype to Genotype.</title>
        <authorList>
            <person name="Kolle M."/>
            <person name="Horta M.A.C."/>
            <person name="Nowrousian M."/>
            <person name="Ohm R.A."/>
            <person name="Benz J.P."/>
            <person name="Pilgard A."/>
        </authorList>
    </citation>
    <scope>NUCLEOTIDE SEQUENCE</scope>
    <source>
        <strain evidence="3">FPRL280</strain>
    </source>
</reference>
<feature type="compositionally biased region" description="Basic and acidic residues" evidence="1">
    <location>
        <begin position="373"/>
        <end position="382"/>
    </location>
</feature>
<comment type="caution">
    <text evidence="3">The sequence shown here is derived from an EMBL/GenBank/DDBJ whole genome shotgun (WGS) entry which is preliminary data.</text>
</comment>
<feature type="transmembrane region" description="Helical" evidence="2">
    <location>
        <begin position="48"/>
        <end position="71"/>
    </location>
</feature>
<keyword evidence="2" id="KW-0812">Transmembrane</keyword>
<evidence type="ECO:0000313" key="4">
    <source>
        <dbReference type="Proteomes" id="UP000639403"/>
    </source>
</evidence>
<accession>A0A8H7P6J3</accession>
<keyword evidence="2" id="KW-1133">Transmembrane helix</keyword>
<feature type="region of interest" description="Disordered" evidence="1">
    <location>
        <begin position="257"/>
        <end position="414"/>
    </location>
</feature>